<dbReference type="OrthoDB" id="9793802at2"/>
<sequence length="316" mass="34026">MRAPTAIDLSLVPLPAAIQPYAYDEMRAAFTARFVDAWNEERQRDPSLPAYTIGNLEANPVAVGARAFTFLRMLDRQRVNDVLRALFPTTATGDDLAALVARQGIQRQVLVPATADAPAVMESDPSLLNRYLLSFDRGSAGSEDRYLYEAHSAWPSGLDADGRPIGLWDARVNGFDVHGRRGDTDIVIIGPEGRAPTADERRTVSLACRASHVKPEAVAVAVLPARRVEYAVALTVEIPPGPDASLVRDDILAAVRKAALARTTIGGEIPDGFFRGVAYGNGNVISAVDEAPVRILPDLYAVPVMASAMVTTRVRT</sequence>
<evidence type="ECO:0000313" key="1">
    <source>
        <dbReference type="EMBL" id="MBB3937934.1"/>
    </source>
</evidence>
<name>A0A7W6FW43_9HYPH</name>
<protein>
    <submittedName>
        <fullName evidence="1">Phage-related baseplate assembly protein</fullName>
    </submittedName>
</protein>
<keyword evidence="2" id="KW-1185">Reference proteome</keyword>
<comment type="caution">
    <text evidence="1">The sequence shown here is derived from an EMBL/GenBank/DDBJ whole genome shotgun (WGS) entry which is preliminary data.</text>
</comment>
<proteinExistence type="predicted"/>
<reference evidence="1 2" key="1">
    <citation type="submission" date="2020-08" db="EMBL/GenBank/DDBJ databases">
        <title>Genomic Encyclopedia of Type Strains, Phase IV (KMG-IV): sequencing the most valuable type-strain genomes for metagenomic binning, comparative biology and taxonomic classification.</title>
        <authorList>
            <person name="Goeker M."/>
        </authorList>
    </citation>
    <scope>NUCLEOTIDE SEQUENCE [LARGE SCALE GENOMIC DNA]</scope>
    <source>
        <strain evidence="1 2">DSM 25024</strain>
    </source>
</reference>
<accession>A0A7W6FW43</accession>
<dbReference type="RefSeq" id="WP_090966156.1">
    <property type="nucleotide sequence ID" value="NZ_FOOA01000025.1"/>
</dbReference>
<dbReference type="EMBL" id="JACIDO010000013">
    <property type="protein sequence ID" value="MBB3937934.1"/>
    <property type="molecule type" value="Genomic_DNA"/>
</dbReference>
<organism evidence="1 2">
    <name type="scientific">Aureimonas phyllosphaerae</name>
    <dbReference type="NCBI Taxonomy" id="1166078"/>
    <lineage>
        <taxon>Bacteria</taxon>
        <taxon>Pseudomonadati</taxon>
        <taxon>Pseudomonadota</taxon>
        <taxon>Alphaproteobacteria</taxon>
        <taxon>Hyphomicrobiales</taxon>
        <taxon>Aurantimonadaceae</taxon>
        <taxon>Aureimonas</taxon>
    </lineage>
</organism>
<dbReference type="AlphaFoldDB" id="A0A7W6FW43"/>
<evidence type="ECO:0000313" key="2">
    <source>
        <dbReference type="Proteomes" id="UP000531216"/>
    </source>
</evidence>
<gene>
    <name evidence="1" type="ORF">GGR05_004103</name>
</gene>
<dbReference type="Proteomes" id="UP000531216">
    <property type="component" value="Unassembled WGS sequence"/>
</dbReference>